<dbReference type="Proteomes" id="UP000245699">
    <property type="component" value="Unassembled WGS sequence"/>
</dbReference>
<sequence>MKIYGKLETILELIFFSMIYMVSCVEREIIGVIINMGSVNGKVNLKVDVDGITTVDVWSVPQKSDSSCLKNCTLEIVYDNEKTFRYNSQSVKYVYYGKIYDIAYLPNKHFEDGCTEVLGCNHYVLPFEIKVLL</sequence>
<comment type="caution">
    <text evidence="1">The sequence shown here is derived from an EMBL/GenBank/DDBJ whole genome shotgun (WGS) entry which is preliminary data.</text>
</comment>
<protein>
    <submittedName>
        <fullName evidence="1">Uncharacterized protein</fullName>
    </submittedName>
</protein>
<name>A0A2T9XX87_9FUNG</name>
<gene>
    <name evidence="1" type="ORF">BB559_007466</name>
</gene>
<keyword evidence="2" id="KW-1185">Reference proteome</keyword>
<proteinExistence type="predicted"/>
<evidence type="ECO:0000313" key="2">
    <source>
        <dbReference type="Proteomes" id="UP000245699"/>
    </source>
</evidence>
<accession>A0A2T9XX87</accession>
<reference evidence="1 2" key="1">
    <citation type="journal article" date="2018" name="MBio">
        <title>Comparative Genomics Reveals the Core Gene Toolbox for the Fungus-Insect Symbiosis.</title>
        <authorList>
            <person name="Wang Y."/>
            <person name="Stata M."/>
            <person name="Wang W."/>
            <person name="Stajich J.E."/>
            <person name="White M.M."/>
            <person name="Moncalvo J.M."/>
        </authorList>
    </citation>
    <scope>NUCLEOTIDE SEQUENCE [LARGE SCALE GENOMIC DNA]</scope>
    <source>
        <strain evidence="1 2">AUS-77-4</strain>
    </source>
</reference>
<evidence type="ECO:0000313" key="1">
    <source>
        <dbReference type="EMBL" id="PVU84701.1"/>
    </source>
</evidence>
<dbReference type="EMBL" id="MBFT01001248">
    <property type="protein sequence ID" value="PVU84701.1"/>
    <property type="molecule type" value="Genomic_DNA"/>
</dbReference>
<dbReference type="AlphaFoldDB" id="A0A2T9XX87"/>
<organism evidence="1 2">
    <name type="scientific">Furculomyces boomerangus</name>
    <dbReference type="NCBI Taxonomy" id="61424"/>
    <lineage>
        <taxon>Eukaryota</taxon>
        <taxon>Fungi</taxon>
        <taxon>Fungi incertae sedis</taxon>
        <taxon>Zoopagomycota</taxon>
        <taxon>Kickxellomycotina</taxon>
        <taxon>Harpellomycetes</taxon>
        <taxon>Harpellales</taxon>
        <taxon>Harpellaceae</taxon>
        <taxon>Furculomyces</taxon>
    </lineage>
</organism>